<evidence type="ECO:0000313" key="3">
    <source>
        <dbReference type="Proteomes" id="UP000002669"/>
    </source>
</evidence>
<proteinExistence type="predicted"/>
<dbReference type="Proteomes" id="UP000002669">
    <property type="component" value="Unassembled WGS sequence"/>
</dbReference>
<feature type="compositionally biased region" description="Low complexity" evidence="1">
    <location>
        <begin position="1"/>
        <end position="14"/>
    </location>
</feature>
<protein>
    <submittedName>
        <fullName evidence="2">Uncharacterized protein</fullName>
    </submittedName>
</protein>
<dbReference type="eggNOG" id="ENOG502RQA2">
    <property type="taxonomic scope" value="Eukaryota"/>
</dbReference>
<sequence>MNSPSPAAGPCSPAVDNSSPGGRTARRPIGKAKQRRAATDPLGVHLYRKSDPVDSCSAQDSHHQPVLRVLPIVTPGSQAQQQIKYDLETAVLAVFWLSISQNTKRRSHARNRQCPVT</sequence>
<accession>E4UVG0</accession>
<evidence type="ECO:0000256" key="1">
    <source>
        <dbReference type="SAM" id="MobiDB-lite"/>
    </source>
</evidence>
<evidence type="ECO:0000313" key="2">
    <source>
        <dbReference type="EMBL" id="EFR02287.1"/>
    </source>
</evidence>
<dbReference type="AlphaFoldDB" id="E4UVG0"/>
<dbReference type="GeneID" id="10027972"/>
<reference evidence="3" key="1">
    <citation type="journal article" date="2012" name="MBio">
        <title>Comparative genome analysis of Trichophyton rubrum and related dermatophytes reveals candidate genes involved in infection.</title>
        <authorList>
            <person name="Martinez D.A."/>
            <person name="Oliver B.G."/>
            <person name="Graeser Y."/>
            <person name="Goldberg J.M."/>
            <person name="Li W."/>
            <person name="Martinez-Rossi N.M."/>
            <person name="Monod M."/>
            <person name="Shelest E."/>
            <person name="Barton R.C."/>
            <person name="Birch E."/>
            <person name="Brakhage A.A."/>
            <person name="Chen Z."/>
            <person name="Gurr S.J."/>
            <person name="Heiman D."/>
            <person name="Heitman J."/>
            <person name="Kosti I."/>
            <person name="Rossi A."/>
            <person name="Saif S."/>
            <person name="Samalova M."/>
            <person name="Saunders C.W."/>
            <person name="Shea T."/>
            <person name="Summerbell R.C."/>
            <person name="Xu J."/>
            <person name="Young S."/>
            <person name="Zeng Q."/>
            <person name="Birren B.W."/>
            <person name="Cuomo C.A."/>
            <person name="White T.C."/>
        </authorList>
    </citation>
    <scope>NUCLEOTIDE SEQUENCE [LARGE SCALE GENOMIC DNA]</scope>
    <source>
        <strain evidence="3">ATCC MYA-4604 / CBS 118893</strain>
    </source>
</reference>
<organism evidence="3">
    <name type="scientific">Arthroderma gypseum (strain ATCC MYA-4604 / CBS 118893)</name>
    <name type="common">Microsporum gypseum</name>
    <dbReference type="NCBI Taxonomy" id="535722"/>
    <lineage>
        <taxon>Eukaryota</taxon>
        <taxon>Fungi</taxon>
        <taxon>Dikarya</taxon>
        <taxon>Ascomycota</taxon>
        <taxon>Pezizomycotina</taxon>
        <taxon>Eurotiomycetes</taxon>
        <taxon>Eurotiomycetidae</taxon>
        <taxon>Onygenales</taxon>
        <taxon>Arthrodermataceae</taxon>
        <taxon>Nannizzia</taxon>
    </lineage>
</organism>
<keyword evidence="3" id="KW-1185">Reference proteome</keyword>
<dbReference type="InParanoid" id="E4UVG0"/>
<dbReference type="EMBL" id="DS989825">
    <property type="protein sequence ID" value="EFR02287.1"/>
    <property type="molecule type" value="Genomic_DNA"/>
</dbReference>
<gene>
    <name evidence="2" type="ORF">MGYG_05285</name>
</gene>
<dbReference type="RefSeq" id="XP_003172698.1">
    <property type="nucleotide sequence ID" value="XM_003172650.1"/>
</dbReference>
<name>E4UVG0_ARTGP</name>
<feature type="region of interest" description="Disordered" evidence="1">
    <location>
        <begin position="1"/>
        <end position="41"/>
    </location>
</feature>
<dbReference type="VEuPathDB" id="FungiDB:MGYG_05285"/>
<feature type="compositionally biased region" description="Basic residues" evidence="1">
    <location>
        <begin position="24"/>
        <end position="36"/>
    </location>
</feature>
<dbReference type="HOGENOM" id="CLU_2084303_0_0_1"/>